<protein>
    <recommendedName>
        <fullName evidence="4">Secreted protein</fullName>
    </recommendedName>
</protein>
<reference evidence="2 3" key="1">
    <citation type="journal article" date="2023" name="Sci. Data">
        <title>Genome assembly of the Korean intertidal mud-creeper Batillaria attramentaria.</title>
        <authorList>
            <person name="Patra A.K."/>
            <person name="Ho P.T."/>
            <person name="Jun S."/>
            <person name="Lee S.J."/>
            <person name="Kim Y."/>
            <person name="Won Y.J."/>
        </authorList>
    </citation>
    <scope>NUCLEOTIDE SEQUENCE [LARGE SCALE GENOMIC DNA]</scope>
    <source>
        <strain evidence="2">Wonlab-2016</strain>
    </source>
</reference>
<sequence length="89" mass="9905">MHCMVSLCCVRVFVCGLEGTGMGVYRSGMATTEFWGNAEWSSDFSLASCSIDRQESDEAPDTRCTVCTLGTLVIYNNLGRFKVLINHRR</sequence>
<feature type="chain" id="PRO_5044880295" description="Secreted protein" evidence="1">
    <location>
        <begin position="17"/>
        <end position="89"/>
    </location>
</feature>
<gene>
    <name evidence="2" type="ORF">BaRGS_00026303</name>
</gene>
<evidence type="ECO:0000313" key="3">
    <source>
        <dbReference type="Proteomes" id="UP001519460"/>
    </source>
</evidence>
<feature type="signal peptide" evidence="1">
    <location>
        <begin position="1"/>
        <end position="16"/>
    </location>
</feature>
<proteinExistence type="predicted"/>
<comment type="caution">
    <text evidence="2">The sequence shown here is derived from an EMBL/GenBank/DDBJ whole genome shotgun (WGS) entry which is preliminary data.</text>
</comment>
<organism evidence="2 3">
    <name type="scientific">Batillaria attramentaria</name>
    <dbReference type="NCBI Taxonomy" id="370345"/>
    <lineage>
        <taxon>Eukaryota</taxon>
        <taxon>Metazoa</taxon>
        <taxon>Spiralia</taxon>
        <taxon>Lophotrochozoa</taxon>
        <taxon>Mollusca</taxon>
        <taxon>Gastropoda</taxon>
        <taxon>Caenogastropoda</taxon>
        <taxon>Sorbeoconcha</taxon>
        <taxon>Cerithioidea</taxon>
        <taxon>Batillariidae</taxon>
        <taxon>Batillaria</taxon>
    </lineage>
</organism>
<keyword evidence="3" id="KW-1185">Reference proteome</keyword>
<evidence type="ECO:0008006" key="4">
    <source>
        <dbReference type="Google" id="ProtNLM"/>
    </source>
</evidence>
<dbReference type="EMBL" id="JACVVK020000244">
    <property type="protein sequence ID" value="KAK7482486.1"/>
    <property type="molecule type" value="Genomic_DNA"/>
</dbReference>
<name>A0ABD0K696_9CAEN</name>
<keyword evidence="1" id="KW-0732">Signal</keyword>
<dbReference type="AlphaFoldDB" id="A0ABD0K696"/>
<evidence type="ECO:0000313" key="2">
    <source>
        <dbReference type="EMBL" id="KAK7482486.1"/>
    </source>
</evidence>
<accession>A0ABD0K696</accession>
<evidence type="ECO:0000256" key="1">
    <source>
        <dbReference type="SAM" id="SignalP"/>
    </source>
</evidence>
<dbReference type="Proteomes" id="UP001519460">
    <property type="component" value="Unassembled WGS sequence"/>
</dbReference>